<evidence type="ECO:0000256" key="1">
    <source>
        <dbReference type="SAM" id="MobiDB-lite"/>
    </source>
</evidence>
<protein>
    <submittedName>
        <fullName evidence="2">Uncharacterized protein</fullName>
    </submittedName>
</protein>
<feature type="compositionally biased region" description="Gly residues" evidence="1">
    <location>
        <begin position="92"/>
        <end position="106"/>
    </location>
</feature>
<dbReference type="Proteomes" id="UP000202511">
    <property type="component" value="Segment"/>
</dbReference>
<organism evidence="2 3">
    <name type="scientific">Pandoravirus inopinatum</name>
    <dbReference type="NCBI Taxonomy" id="1605721"/>
    <lineage>
        <taxon>Viruses</taxon>
        <taxon>Pandoravirus</taxon>
    </lineage>
</organism>
<dbReference type="EMBL" id="KP136319">
    <property type="protein sequence ID" value="AJF97727.1"/>
    <property type="molecule type" value="Genomic_DNA"/>
</dbReference>
<feature type="region of interest" description="Disordered" evidence="1">
    <location>
        <begin position="88"/>
        <end position="114"/>
    </location>
</feature>
<dbReference type="RefSeq" id="YP_009119962.1">
    <property type="nucleotide sequence ID" value="NC_026440.1"/>
</dbReference>
<dbReference type="GeneID" id="23462644"/>
<accession>A0A0B5JDG3</accession>
<evidence type="ECO:0000313" key="3">
    <source>
        <dbReference type="Proteomes" id="UP000202511"/>
    </source>
</evidence>
<reference evidence="2 3" key="1">
    <citation type="journal article" date="2015" name="Parasitol. Res.">
        <title>Viruses in close associations with free-living amoebae.</title>
        <authorList>
            <person name="Scheid P."/>
        </authorList>
    </citation>
    <scope>NUCLEOTIDE SEQUENCE [LARGE SCALE GENOMIC DNA]</scope>
    <source>
        <strain evidence="2">KlaHel</strain>
    </source>
</reference>
<sequence length="205" mass="20806">MNRNNARSQAPCNIYIVASGAGQPRSVSTLGAAPAPAPTSWGAPRVGPSLGYDPLPPTPVCTALPNGTRRCCVTSPYDGTTHCAILPADNGGNNGTGNGTGNGGGNEPRPMLGAVRAPYPQRECVPLDGGYQRCCTTVPPSSDNGNDPEGGGGGESSGYEHQPLPPTRGFGAVQSQPPRQNGAGLNCTLTGSYADGDLALKCRPY</sequence>
<feature type="region of interest" description="Disordered" evidence="1">
    <location>
        <begin position="135"/>
        <end position="184"/>
    </location>
</feature>
<dbReference type="KEGG" id="vg:23462644"/>
<proteinExistence type="predicted"/>
<evidence type="ECO:0000313" key="2">
    <source>
        <dbReference type="EMBL" id="AJF97727.1"/>
    </source>
</evidence>
<name>A0A0B5JDG3_9VIRU</name>